<sequence>MGKIIKYAIKERKTTILLAIILIIYGLYNYYLLPKQENPDTTSPAAVVTVTFPGASAKEVEEQVTKLIEEEAMTLEGIDSIESISNNNVSIVIIKLITDVDSKKQWDNLKDAMYGMESKLPIGAEAPAVETDLIDAAGFIISLSSDSDELTYDKLSNYAEDIRKELIKVDGVKKVEIDGLKDKRVVIEVDFRKLNTYSLSIEDIYNLLISQNLNIPSGYVETDKGKITVSTPGKYQSIKDIEDLIITISQTTGGIVRLKDIAKVDIERKEDVRQYTHEGKEAILLTGYFEGNKNIIHIGRDVKDIINDNKEKLDKSLVIDEVLFQPEEVDKAVNNFILSLLEGMLFVLIVVLIGVGLRNALIVATSIPLSICITFIVMKLLGIDIQQMSISGLIVALGILVDNSIVISDAIQVKLNIIDDKREAAYLGAREQLVPVLTSTLTTLAAFAAITVLPGAAGEFVQSLPQVVFISLTASFIVAMLVTPALASLFFKVKKPKNNKRKNIIRRFFKGLLKVGLKHKITTIAVSLGVLILSILAIFSLEIDLFPYADKDIMYINIKGEVKGDISKTKELVKEVENLLEEEKDITTYTSAIGGSMPKFYITINTLASTEDTGQILFRVDLKNTKKYKDQNEFSLYLQKKLDSVLQNGIATVGRLELTESGSDFKVIIAGEDTKRMTSVASEIEKELLNKEGTINVSSNMLSKEYEYKVDIDSNLATSYGLTKYDIQKQLNLSLYGSTPTTANLGDENYEVYLKTNAKEIKDINNLAIKSSVTGNKVLLKQVANIKLQENLPAINRLDGEEAIIVECDVVSGYSVVDIGNTVEDMVNNDLNTSDLNIKYYGQKQTMDTYLDGLDIAAIFSIAVIYIILLLQFNSFKQPLIILLTVPLSLIGSILILVLLDIKVTFTVLLGIISLIGIVVNNAILLIEYINRARDKGAEVLVACMDSVDKRFRPIMLSTVTTVIGLVPLALSGSSFFSPMAIALMGGLMVSTILTLVIIPVVYTIVEKSKK</sequence>
<dbReference type="Gene3D" id="3.30.70.1440">
    <property type="entry name" value="Multidrug efflux transporter AcrB pore domain"/>
    <property type="match status" value="1"/>
</dbReference>
<protein>
    <submittedName>
        <fullName evidence="2">Transporter</fullName>
    </submittedName>
</protein>
<feature type="transmembrane region" description="Helical" evidence="1">
    <location>
        <begin position="468"/>
        <end position="491"/>
    </location>
</feature>
<feature type="transmembrane region" description="Helical" evidence="1">
    <location>
        <begin position="880"/>
        <end position="900"/>
    </location>
</feature>
<feature type="transmembrane region" description="Helical" evidence="1">
    <location>
        <begin position="336"/>
        <end position="355"/>
    </location>
</feature>
<feature type="transmembrane region" description="Helical" evidence="1">
    <location>
        <begin position="432"/>
        <end position="456"/>
    </location>
</feature>
<feature type="transmembrane region" description="Helical" evidence="1">
    <location>
        <begin position="955"/>
        <end position="976"/>
    </location>
</feature>
<feature type="transmembrane region" description="Helical" evidence="1">
    <location>
        <begin position="982"/>
        <end position="1006"/>
    </location>
</feature>
<dbReference type="SUPFAM" id="SSF82714">
    <property type="entry name" value="Multidrug efflux transporter AcrB TolC docking domain, DN and DC subdomains"/>
    <property type="match status" value="2"/>
</dbReference>
<dbReference type="Proteomes" id="UP001144256">
    <property type="component" value="Unassembled WGS sequence"/>
</dbReference>
<dbReference type="GO" id="GO:0005886">
    <property type="term" value="C:plasma membrane"/>
    <property type="evidence" value="ECO:0007669"/>
    <property type="project" value="TreeGrafter"/>
</dbReference>
<dbReference type="InterPro" id="IPR027463">
    <property type="entry name" value="AcrB_DN_DC_subdom"/>
</dbReference>
<dbReference type="GO" id="GO:0042910">
    <property type="term" value="F:xenobiotic transmembrane transporter activity"/>
    <property type="evidence" value="ECO:0007669"/>
    <property type="project" value="TreeGrafter"/>
</dbReference>
<keyword evidence="1" id="KW-1133">Transmembrane helix</keyword>
<dbReference type="Gene3D" id="3.30.70.1430">
    <property type="entry name" value="Multidrug efflux transporter AcrB pore domain"/>
    <property type="match status" value="2"/>
</dbReference>
<evidence type="ECO:0000313" key="3">
    <source>
        <dbReference type="Proteomes" id="UP001144256"/>
    </source>
</evidence>
<reference evidence="2" key="1">
    <citation type="submission" date="2022-06" db="EMBL/GenBank/DDBJ databases">
        <title>Vallitalea longa sp. nov., an anaerobic bacterium isolated from marine sediment.</title>
        <authorList>
            <person name="Hirano S."/>
            <person name="Terahara T."/>
            <person name="Mori K."/>
            <person name="Hamada M."/>
            <person name="Matsumoto R."/>
            <person name="Kobayashi T."/>
        </authorList>
    </citation>
    <scope>NUCLEOTIDE SEQUENCE</scope>
    <source>
        <strain evidence="2">SH18-1</strain>
    </source>
</reference>
<feature type="transmembrane region" description="Helical" evidence="1">
    <location>
        <begin position="521"/>
        <end position="541"/>
    </location>
</feature>
<keyword evidence="1" id="KW-0472">Membrane</keyword>
<dbReference type="Gene3D" id="3.30.70.1320">
    <property type="entry name" value="Multidrug efflux transporter AcrB pore domain like"/>
    <property type="match status" value="1"/>
</dbReference>
<accession>A0A9W6DH89</accession>
<dbReference type="RefSeq" id="WP_281818021.1">
    <property type="nucleotide sequence ID" value="NZ_BRLB01000015.1"/>
</dbReference>
<gene>
    <name evidence="2" type="ORF">SH1V18_36830</name>
</gene>
<dbReference type="PRINTS" id="PR00702">
    <property type="entry name" value="ACRIFLAVINRP"/>
</dbReference>
<dbReference type="Gene3D" id="3.30.2090.10">
    <property type="entry name" value="Multidrug efflux transporter AcrB TolC docking domain, DN and DC subdomains"/>
    <property type="match status" value="2"/>
</dbReference>
<feature type="transmembrane region" description="Helical" evidence="1">
    <location>
        <begin position="15"/>
        <end position="33"/>
    </location>
</feature>
<feature type="transmembrane region" description="Helical" evidence="1">
    <location>
        <begin position="362"/>
        <end position="383"/>
    </location>
</feature>
<feature type="transmembrane region" description="Helical" evidence="1">
    <location>
        <begin position="853"/>
        <end position="873"/>
    </location>
</feature>
<comment type="caution">
    <text evidence="2">The sequence shown here is derived from an EMBL/GenBank/DDBJ whole genome shotgun (WGS) entry which is preliminary data.</text>
</comment>
<dbReference type="AlphaFoldDB" id="A0A9W6DH89"/>
<dbReference type="EMBL" id="BRLB01000015">
    <property type="protein sequence ID" value="GKX31203.1"/>
    <property type="molecule type" value="Genomic_DNA"/>
</dbReference>
<evidence type="ECO:0000313" key="2">
    <source>
        <dbReference type="EMBL" id="GKX31203.1"/>
    </source>
</evidence>
<keyword evidence="3" id="KW-1185">Reference proteome</keyword>
<dbReference type="Gene3D" id="1.20.1640.10">
    <property type="entry name" value="Multidrug efflux transporter AcrB transmembrane domain"/>
    <property type="match status" value="2"/>
</dbReference>
<evidence type="ECO:0000256" key="1">
    <source>
        <dbReference type="SAM" id="Phobius"/>
    </source>
</evidence>
<proteinExistence type="predicted"/>
<feature type="transmembrane region" description="Helical" evidence="1">
    <location>
        <begin position="906"/>
        <end position="927"/>
    </location>
</feature>
<dbReference type="PANTHER" id="PTHR32063:SF18">
    <property type="entry name" value="CATION EFFLUX SYSTEM PROTEIN"/>
    <property type="match status" value="1"/>
</dbReference>
<dbReference type="PANTHER" id="PTHR32063">
    <property type="match status" value="1"/>
</dbReference>
<dbReference type="Pfam" id="PF00873">
    <property type="entry name" value="ACR_tran"/>
    <property type="match status" value="1"/>
</dbReference>
<name>A0A9W6DH89_9FIRM</name>
<keyword evidence="1" id="KW-0812">Transmembrane</keyword>
<organism evidence="2 3">
    <name type="scientific">Vallitalea longa</name>
    <dbReference type="NCBI Taxonomy" id="2936439"/>
    <lineage>
        <taxon>Bacteria</taxon>
        <taxon>Bacillati</taxon>
        <taxon>Bacillota</taxon>
        <taxon>Clostridia</taxon>
        <taxon>Lachnospirales</taxon>
        <taxon>Vallitaleaceae</taxon>
        <taxon>Vallitalea</taxon>
    </lineage>
</organism>
<dbReference type="SUPFAM" id="SSF82866">
    <property type="entry name" value="Multidrug efflux transporter AcrB transmembrane domain"/>
    <property type="match status" value="2"/>
</dbReference>
<dbReference type="InterPro" id="IPR001036">
    <property type="entry name" value="Acrflvin-R"/>
</dbReference>
<dbReference type="SUPFAM" id="SSF82693">
    <property type="entry name" value="Multidrug efflux transporter AcrB pore domain, PN1, PN2, PC1 and PC2 subdomains"/>
    <property type="match status" value="2"/>
</dbReference>